<feature type="compositionally biased region" description="Low complexity" evidence="2">
    <location>
        <begin position="463"/>
        <end position="490"/>
    </location>
</feature>
<feature type="region of interest" description="Disordered" evidence="2">
    <location>
        <begin position="630"/>
        <end position="649"/>
    </location>
</feature>
<dbReference type="Proteomes" id="UP000747110">
    <property type="component" value="Unassembled WGS sequence"/>
</dbReference>
<feature type="region of interest" description="Disordered" evidence="2">
    <location>
        <begin position="1344"/>
        <end position="1388"/>
    </location>
</feature>
<dbReference type="EMBL" id="BNCP01000004">
    <property type="protein sequence ID" value="GIL72420.1"/>
    <property type="molecule type" value="Genomic_DNA"/>
</dbReference>
<feature type="compositionally biased region" description="Polar residues" evidence="2">
    <location>
        <begin position="330"/>
        <end position="339"/>
    </location>
</feature>
<feature type="compositionally biased region" description="Low complexity" evidence="2">
    <location>
        <begin position="187"/>
        <end position="196"/>
    </location>
</feature>
<keyword evidence="6" id="KW-1185">Reference proteome</keyword>
<feature type="region of interest" description="Disordered" evidence="2">
    <location>
        <begin position="1286"/>
        <end position="1330"/>
    </location>
</feature>
<name>A0A8J4DFZ2_9CHLO</name>
<feature type="compositionally biased region" description="Low complexity" evidence="2">
    <location>
        <begin position="720"/>
        <end position="738"/>
    </location>
</feature>
<accession>A0A8J4DFZ2</accession>
<reference evidence="4" key="1">
    <citation type="journal article" date="2021" name="Proc. Natl. Acad. Sci. U.S.A.">
        <title>Three genomes in the algal genus Volvox reveal the fate of a haploid sex-determining region after a transition to homothallism.</title>
        <authorList>
            <person name="Yamamoto K."/>
            <person name="Hamaji T."/>
            <person name="Kawai-Toyooka H."/>
            <person name="Matsuzaki R."/>
            <person name="Takahashi F."/>
            <person name="Nishimura Y."/>
            <person name="Kawachi M."/>
            <person name="Noguchi H."/>
            <person name="Minakuchi Y."/>
            <person name="Umen J.G."/>
            <person name="Toyoda A."/>
            <person name="Nozaki H."/>
        </authorList>
    </citation>
    <scope>NUCLEOTIDE SEQUENCE</scope>
    <source>
        <strain evidence="4">NIES-3785</strain>
        <strain evidence="3">NIES-3786</strain>
    </source>
</reference>
<feature type="region of interest" description="Disordered" evidence="2">
    <location>
        <begin position="463"/>
        <end position="554"/>
    </location>
</feature>
<feature type="region of interest" description="Disordered" evidence="2">
    <location>
        <begin position="720"/>
        <end position="741"/>
    </location>
</feature>
<feature type="region of interest" description="Disordered" evidence="2">
    <location>
        <begin position="890"/>
        <end position="941"/>
    </location>
</feature>
<feature type="compositionally biased region" description="Low complexity" evidence="2">
    <location>
        <begin position="518"/>
        <end position="537"/>
    </location>
</feature>
<feature type="compositionally biased region" description="Low complexity" evidence="2">
    <location>
        <begin position="1300"/>
        <end position="1327"/>
    </location>
</feature>
<feature type="compositionally biased region" description="Polar residues" evidence="2">
    <location>
        <begin position="538"/>
        <end position="554"/>
    </location>
</feature>
<feature type="region of interest" description="Disordered" evidence="2">
    <location>
        <begin position="1491"/>
        <end position="1510"/>
    </location>
</feature>
<feature type="region of interest" description="Disordered" evidence="2">
    <location>
        <begin position="1152"/>
        <end position="1175"/>
    </location>
</feature>
<comment type="caution">
    <text evidence="4">The sequence shown here is derived from an EMBL/GenBank/DDBJ whole genome shotgun (WGS) entry which is preliminary data.</text>
</comment>
<evidence type="ECO:0000313" key="3">
    <source>
        <dbReference type="EMBL" id="GIL72420.1"/>
    </source>
</evidence>
<feature type="compositionally biased region" description="Polar residues" evidence="2">
    <location>
        <begin position="350"/>
        <end position="367"/>
    </location>
</feature>
<evidence type="ECO:0000256" key="2">
    <source>
        <dbReference type="SAM" id="MobiDB-lite"/>
    </source>
</evidence>
<dbReference type="PANTHER" id="PTHR13037">
    <property type="entry name" value="FORMIN"/>
    <property type="match status" value="1"/>
</dbReference>
<feature type="region of interest" description="Disordered" evidence="2">
    <location>
        <begin position="104"/>
        <end position="247"/>
    </location>
</feature>
<feature type="compositionally biased region" description="Gly residues" evidence="2">
    <location>
        <begin position="1127"/>
        <end position="1141"/>
    </location>
</feature>
<feature type="compositionally biased region" description="Polar residues" evidence="2">
    <location>
        <begin position="1364"/>
        <end position="1383"/>
    </location>
</feature>
<keyword evidence="1" id="KW-0945">Host-virus interaction</keyword>
<dbReference type="Proteomes" id="UP000722791">
    <property type="component" value="Unassembled WGS sequence"/>
</dbReference>
<feature type="region of interest" description="Disordered" evidence="2">
    <location>
        <begin position="329"/>
        <end position="376"/>
    </location>
</feature>
<evidence type="ECO:0000313" key="5">
    <source>
        <dbReference type="Proteomes" id="UP000722791"/>
    </source>
</evidence>
<dbReference type="OrthoDB" id="553306at2759"/>
<feature type="region of interest" description="Disordered" evidence="2">
    <location>
        <begin position="1124"/>
        <end position="1143"/>
    </location>
</feature>
<proteinExistence type="predicted"/>
<feature type="compositionally biased region" description="Low complexity" evidence="2">
    <location>
        <begin position="1159"/>
        <end position="1172"/>
    </location>
</feature>
<evidence type="ECO:0000313" key="6">
    <source>
        <dbReference type="Proteomes" id="UP000747110"/>
    </source>
</evidence>
<sequence length="1510" mass="154535">MSGPLWVQAEECRAKKPLQAPLNLYVHPEPSPELEERLLRDSGAQTLSLQYQATDGAAPSLDSMPSGSLELRKEYNYEVQPCLACSPSAAQRESRVIALSTAGRSADSYDGQHSSLMGCPDSHSPQHSAGHAALVDQGPVQAECNVTFRQHLPTDSAAAPPPSPPLPSPPPPSPPPPSLPPLPQPTPFNQQTQHQNQHCHEHQPSEQHQQQSGLSERPCPAQSTCLHTPDPDGGGAFPSLPGSFEPVQQADVDYGSCKSPSICHTRDIPVSGELVSVHSLSLSGPDRDLLDQLLGSEPGGVPNSPPLATPSSFLAAGPFGDVALQPAFSDYSQRPTPATLTDHEAEADSATRQQMRPQTAAESNDPGSSLDPKSHLFGSYSTPLPFSALMPQHLTLQPPCPSVAATSCRTVATGVRGSNGNFSMESPAVPYAHVDHSSVCTEAGVRQWGCGQQGNLRGEYESQQNMLQHQHQMQQQEQMQQQQEMQQLLQRQERLQHHVQQHQQQLYMHHHQPGMPEQQQMVHQQMQQQQQQMLHQQTEQSPAYQRPRSATQTSTYGISRCMASLDTPDPLTAAHSAPVPGAQPRQHQATSLMSVGGAGSPMHVDGPLRAQSCIGFSAAGAAGTSVQSVGSKMDVTPGPLPSSASAANATSGAGGGYIMTPMLCSPADSRGKRLRQQPIEVQPNAIVSAFPTSTPMCAPPQTAATVAVVVAAAATTADVSTGGAADVRSSSPSSRSQSAGDAMGVDGTAMYGQGAGYPYAYGMPPPYPLSYGMPYGDPYYHPGYGYSPMMDTPPQPQPSAGPDTLSYNAAVAHYPACVLPRQRLYRRIVNGQHVRRDNGGPAPETPSTAGAAGPGQDGIVQQMGSCPGPVTASGPGACATAGAAASMRPNGTAGMQSATGPSAAMQSASPLPPQAASCGGASVNAGPQGPVDHVSGGGGSHHQMILMQGDRVVGVPGGSSGVPGGGEVDMESSMAARACHEQFAADDMPLPLPRSTVDGIRQELRVVTQEFLQRRMDLARSKQIQAATQAQVAQAHAAAVHAHAQAQVAAGTAAATQPRMRPANCWTAGDPLLGTSVTAPGMAALNPLCPPYPQQSRHSVGTPGQAVDGYPYGTAYPPGVAPTAAAAGGGSSGDCGGGGGSTSLPHKRGATGISAGGTVSPVRARPAPSAPVNATTAHHSVPLAPIRGGGGGAGTATVRRGVEGSHGDLAPIAPMQLIAAPSGGIGASAPGPSAMRQLFPPPAGGGGGGHPGGGVNVGNGATGAAAAVVGKLPQAATTVSVAAPAASAPLGPRPAMSGKSSASVTHSVSVAQTAPVRSAPQQQQLLPKGGGALVGMGSYRVGQQGSMAAEVEDDGEEVHGPPQRHSSARGTVGQSTIVSSSTCGPPPSSVSIPPNYYGNALPPPPYDYPPGYYYPSSMGSYGMRMYGMPPPNVPQGYRPPPTSGMQMYGMPAQAMTPSWSEFGTPLMQGTAIPSQVGPGSVGSLPSVGLSSAMSGMHMRGGSTPGAGGAK</sequence>
<feature type="compositionally biased region" description="Polar residues" evidence="2">
    <location>
        <begin position="893"/>
        <end position="909"/>
    </location>
</feature>
<feature type="region of interest" description="Disordered" evidence="2">
    <location>
        <begin position="832"/>
        <end position="868"/>
    </location>
</feature>
<gene>
    <name evidence="3" type="ORF">Vretifemale_2786</name>
    <name evidence="4" type="ORF">Vretimale_4229</name>
</gene>
<organism evidence="4 5">
    <name type="scientific">Volvox reticuliferus</name>
    <dbReference type="NCBI Taxonomy" id="1737510"/>
    <lineage>
        <taxon>Eukaryota</taxon>
        <taxon>Viridiplantae</taxon>
        <taxon>Chlorophyta</taxon>
        <taxon>core chlorophytes</taxon>
        <taxon>Chlorophyceae</taxon>
        <taxon>CS clade</taxon>
        <taxon>Chlamydomonadales</taxon>
        <taxon>Volvocaceae</taxon>
        <taxon>Volvox</taxon>
    </lineage>
</organism>
<feature type="compositionally biased region" description="Pro residues" evidence="2">
    <location>
        <begin position="159"/>
        <end position="186"/>
    </location>
</feature>
<feature type="region of interest" description="Disordered" evidence="2">
    <location>
        <begin position="567"/>
        <end position="604"/>
    </location>
</feature>
<evidence type="ECO:0000313" key="4">
    <source>
        <dbReference type="EMBL" id="GIL98902.1"/>
    </source>
</evidence>
<dbReference type="PANTHER" id="PTHR13037:SF24">
    <property type="entry name" value="POLYCOMB PROTEIN PCL-RELATED"/>
    <property type="match status" value="1"/>
</dbReference>
<evidence type="ECO:0000256" key="1">
    <source>
        <dbReference type="ARBA" id="ARBA00022581"/>
    </source>
</evidence>
<dbReference type="EMBL" id="BNCQ01000006">
    <property type="protein sequence ID" value="GIL98902.1"/>
    <property type="molecule type" value="Genomic_DNA"/>
</dbReference>
<protein>
    <submittedName>
        <fullName evidence="4">Uncharacterized protein</fullName>
    </submittedName>
</protein>